<accession>A0A6A6UMT1</accession>
<dbReference type="AlphaFoldDB" id="A0A6A6UMT1"/>
<dbReference type="EMBL" id="MU004231">
    <property type="protein sequence ID" value="KAF2673100.1"/>
    <property type="molecule type" value="Genomic_DNA"/>
</dbReference>
<dbReference type="Pfam" id="PF20253">
    <property type="entry name" value="DUF6604"/>
    <property type="match status" value="1"/>
</dbReference>
<gene>
    <name evidence="3" type="ORF">BT63DRAFT_410147</name>
</gene>
<dbReference type="Proteomes" id="UP000799302">
    <property type="component" value="Unassembled WGS sequence"/>
</dbReference>
<proteinExistence type="predicted"/>
<name>A0A6A6UMT1_9PEZI</name>
<evidence type="ECO:0000313" key="3">
    <source>
        <dbReference type="EMBL" id="KAF2673100.1"/>
    </source>
</evidence>
<dbReference type="PANTHER" id="PTHR38795:SF1">
    <property type="entry name" value="DUF6604 DOMAIN-CONTAINING PROTEIN"/>
    <property type="match status" value="1"/>
</dbReference>
<dbReference type="OrthoDB" id="5238236at2759"/>
<evidence type="ECO:0000313" key="4">
    <source>
        <dbReference type="Proteomes" id="UP000799302"/>
    </source>
</evidence>
<protein>
    <recommendedName>
        <fullName evidence="2">DUF6604 domain-containing protein</fullName>
    </recommendedName>
</protein>
<feature type="compositionally biased region" description="Polar residues" evidence="1">
    <location>
        <begin position="180"/>
        <end position="193"/>
    </location>
</feature>
<dbReference type="PANTHER" id="PTHR38795">
    <property type="entry name" value="DUF6604 DOMAIN-CONTAINING PROTEIN"/>
    <property type="match status" value="1"/>
</dbReference>
<evidence type="ECO:0000256" key="1">
    <source>
        <dbReference type="SAM" id="MobiDB-lite"/>
    </source>
</evidence>
<feature type="region of interest" description="Disordered" evidence="1">
    <location>
        <begin position="663"/>
        <end position="686"/>
    </location>
</feature>
<feature type="domain" description="DUF6604" evidence="2">
    <location>
        <begin position="12"/>
        <end position="264"/>
    </location>
</feature>
<sequence length="825" mass="93205">MLPEDLTGSYCRYKADTNHFTTWLVETAASCGTTLSIPVGNQLTPPHILPISQYPILAQAIAKANIPLPTSIEAAVKRAISLREQCANAFRAHSDDITSNNGHDHFIIVLKNTLEHLKPSSINTSMLQDSFRNQIYQGKPDLSVKNHKVPSMVNRFEALSVEHGDHNEQDQRENVHASIPVSQKKSHNTSTGKNPPEFSASLGEDEATEDLLQVWCLLYDLNNLRGFVKETWLGYVDGSIDAITAGVTTNAALVLGRTFMRELIAANYRCFRSWDNLSHILFTAISLYDGYDAYKPEQAGDWFNYQVLSIAERTFRHTTMLLNRCLLELDNRQDAILYDFDEARKATVATSSIEYQARSARDKWEFSWMVLFDVLQESKFGMFCDYSSGIQNKSEIELSMRDMLRTQKVSIWHAFNAQVFLDIRSTIAGCPHSPYNDLRMTVLRAKKNIGAYFKFSSVRSNPSWSKGHEDHCRAFLNSLNLYINDPIAAQWRHCDKVGPHEDFYHFKANPIDACLTMYDISLSVHRDGMAYLAGLGAVVPALYVYRLLQITPNTAQVHWPDLEEFLRLHNEDFIFIGGQPANLQECFKKLQIFHGAKASSWAKDARPGVVKRSLKQRCMMVKSSAHMALTFLKAMGTSGLAVDYSVDMIEKVFHCLRSIPNTSQDDQAEEAPSKPLRNRKQSSSENSDKYITAMELLTKMRNQMMTEEPDLIFNYYGLSLHCAAFLEELIEPGCRVVEQYTPHVSIPSSGYRPLVVLIYALAAVVESETLSQSLRMRGSLTDTEYLRRAAKIMAKHAKDNGNKACKELRAFSRKAKLGGVESSKE</sequence>
<dbReference type="InterPro" id="IPR046539">
    <property type="entry name" value="DUF6604"/>
</dbReference>
<reference evidence="3" key="1">
    <citation type="journal article" date="2020" name="Stud. Mycol.">
        <title>101 Dothideomycetes genomes: a test case for predicting lifestyles and emergence of pathogens.</title>
        <authorList>
            <person name="Haridas S."/>
            <person name="Albert R."/>
            <person name="Binder M."/>
            <person name="Bloem J."/>
            <person name="Labutti K."/>
            <person name="Salamov A."/>
            <person name="Andreopoulos B."/>
            <person name="Baker S."/>
            <person name="Barry K."/>
            <person name="Bills G."/>
            <person name="Bluhm B."/>
            <person name="Cannon C."/>
            <person name="Castanera R."/>
            <person name="Culley D."/>
            <person name="Daum C."/>
            <person name="Ezra D."/>
            <person name="Gonzalez J."/>
            <person name="Henrissat B."/>
            <person name="Kuo A."/>
            <person name="Liang C."/>
            <person name="Lipzen A."/>
            <person name="Lutzoni F."/>
            <person name="Magnuson J."/>
            <person name="Mondo S."/>
            <person name="Nolan M."/>
            <person name="Ohm R."/>
            <person name="Pangilinan J."/>
            <person name="Park H.-J."/>
            <person name="Ramirez L."/>
            <person name="Alfaro M."/>
            <person name="Sun H."/>
            <person name="Tritt A."/>
            <person name="Yoshinaga Y."/>
            <person name="Zwiers L.-H."/>
            <person name="Turgeon B."/>
            <person name="Goodwin S."/>
            <person name="Spatafora J."/>
            <person name="Crous P."/>
            <person name="Grigoriev I."/>
        </authorList>
    </citation>
    <scope>NUCLEOTIDE SEQUENCE</scope>
    <source>
        <strain evidence="3">CBS 115976</strain>
    </source>
</reference>
<feature type="region of interest" description="Disordered" evidence="1">
    <location>
        <begin position="178"/>
        <end position="202"/>
    </location>
</feature>
<organism evidence="3 4">
    <name type="scientific">Microthyrium microscopicum</name>
    <dbReference type="NCBI Taxonomy" id="703497"/>
    <lineage>
        <taxon>Eukaryota</taxon>
        <taxon>Fungi</taxon>
        <taxon>Dikarya</taxon>
        <taxon>Ascomycota</taxon>
        <taxon>Pezizomycotina</taxon>
        <taxon>Dothideomycetes</taxon>
        <taxon>Dothideomycetes incertae sedis</taxon>
        <taxon>Microthyriales</taxon>
        <taxon>Microthyriaceae</taxon>
        <taxon>Microthyrium</taxon>
    </lineage>
</organism>
<keyword evidence="4" id="KW-1185">Reference proteome</keyword>
<evidence type="ECO:0000259" key="2">
    <source>
        <dbReference type="Pfam" id="PF20253"/>
    </source>
</evidence>